<reference evidence="1" key="1">
    <citation type="submission" date="2020-03" db="EMBL/GenBank/DDBJ databases">
        <title>The deep terrestrial virosphere.</title>
        <authorList>
            <person name="Holmfeldt K."/>
            <person name="Nilsson E."/>
            <person name="Simone D."/>
            <person name="Lopez-Fernandez M."/>
            <person name="Wu X."/>
            <person name="de Brujin I."/>
            <person name="Lundin D."/>
            <person name="Andersson A."/>
            <person name="Bertilsson S."/>
            <person name="Dopson M."/>
        </authorList>
    </citation>
    <scope>NUCLEOTIDE SEQUENCE</scope>
    <source>
        <strain evidence="1">MM415A05076</strain>
    </source>
</reference>
<dbReference type="EMBL" id="MT141676">
    <property type="protein sequence ID" value="QJA69090.1"/>
    <property type="molecule type" value="Genomic_DNA"/>
</dbReference>
<evidence type="ECO:0000313" key="1">
    <source>
        <dbReference type="EMBL" id="QJA69090.1"/>
    </source>
</evidence>
<dbReference type="AlphaFoldDB" id="A0A6M3JH27"/>
<name>A0A6M3JH27_9ZZZZ</name>
<proteinExistence type="predicted"/>
<gene>
    <name evidence="1" type="ORF">MM415A05076_0010</name>
</gene>
<sequence>MANFPEEQIYEYPPILKRKTFTKDVKYRIRIVRRLIDGIPRILFEIREYIVTERHAMFTEKGFYFTLDELNNLENVIKDSKKYFRN</sequence>
<organism evidence="1">
    <name type="scientific">viral metagenome</name>
    <dbReference type="NCBI Taxonomy" id="1070528"/>
    <lineage>
        <taxon>unclassified sequences</taxon>
        <taxon>metagenomes</taxon>
        <taxon>organismal metagenomes</taxon>
    </lineage>
</organism>
<accession>A0A6M3JH27</accession>
<protein>
    <submittedName>
        <fullName evidence="1">Uncharacterized protein</fullName>
    </submittedName>
</protein>